<evidence type="ECO:0000256" key="3">
    <source>
        <dbReference type="ARBA" id="ARBA00007311"/>
    </source>
</evidence>
<evidence type="ECO:0000256" key="13">
    <source>
        <dbReference type="ARBA" id="ARBA00030600"/>
    </source>
</evidence>
<dbReference type="PANTHER" id="PTHR35799:SF1">
    <property type="entry name" value="S-RIBOSYLHOMOCYSTEINE LYASE"/>
    <property type="match status" value="1"/>
</dbReference>
<comment type="cofactor">
    <cofactor evidence="2">
        <name>Fe cation</name>
        <dbReference type="ChEBI" id="CHEBI:24875"/>
    </cofactor>
</comment>
<comment type="subunit">
    <text evidence="4">Homodimer.</text>
</comment>
<dbReference type="eggNOG" id="COG1854">
    <property type="taxonomic scope" value="Bacteria"/>
</dbReference>
<name>W7UX10_RUMFL</name>
<dbReference type="OrthoDB" id="9788129at2"/>
<keyword evidence="11" id="KW-0456">Lyase</keyword>
<reference evidence="15 16" key="1">
    <citation type="journal article" date="2014" name="PLoS ONE">
        <title>Rumen cellulosomics: divergent fiber-degrading strategies revealed by comparative genome-wide analysis of six ruminococcal strains.</title>
        <authorList>
            <person name="Dassa B."/>
            <person name="Borovok I."/>
            <person name="Ruimy-Israeli V."/>
            <person name="Lamed R."/>
            <person name="Flint H.J."/>
            <person name="Duncan S.H."/>
            <person name="Henrissat B."/>
            <person name="Coutinho P."/>
            <person name="Morrison M."/>
            <person name="Mosoni P."/>
            <person name="Yeoman C.J."/>
            <person name="White B.A."/>
            <person name="Bayer E.A."/>
        </authorList>
    </citation>
    <scope>NUCLEOTIDE SEQUENCE [LARGE SCALE GENOMIC DNA]</scope>
    <source>
        <strain evidence="15 16">007c</strain>
    </source>
</reference>
<evidence type="ECO:0000256" key="5">
    <source>
        <dbReference type="ARBA" id="ARBA00012240"/>
    </source>
</evidence>
<keyword evidence="9" id="KW-0071">Autoinducer synthesis</keyword>
<organism evidence="15 16">
    <name type="scientific">Ruminococcus flavefaciens 007c</name>
    <dbReference type="NCBI Taxonomy" id="1341157"/>
    <lineage>
        <taxon>Bacteria</taxon>
        <taxon>Bacillati</taxon>
        <taxon>Bacillota</taxon>
        <taxon>Clostridia</taxon>
        <taxon>Eubacteriales</taxon>
        <taxon>Oscillospiraceae</taxon>
        <taxon>Ruminococcus</taxon>
    </lineage>
</organism>
<protein>
    <recommendedName>
        <fullName evidence="6">S-ribosylhomocysteine lyase</fullName>
        <ecNumber evidence="5">4.4.1.21</ecNumber>
    </recommendedName>
    <alternativeName>
        <fullName evidence="13">AI-2 synthesis protein</fullName>
    </alternativeName>
    <alternativeName>
        <fullName evidence="14">Autoinducer-2 production protein LuxS</fullName>
    </alternativeName>
</protein>
<keyword evidence="7" id="KW-0673">Quorum sensing</keyword>
<evidence type="ECO:0000256" key="12">
    <source>
        <dbReference type="ARBA" id="ARBA00024654"/>
    </source>
</evidence>
<dbReference type="PANTHER" id="PTHR35799">
    <property type="entry name" value="S-RIBOSYLHOMOCYSTEINE LYASE"/>
    <property type="match status" value="1"/>
</dbReference>
<evidence type="ECO:0000256" key="4">
    <source>
        <dbReference type="ARBA" id="ARBA00011738"/>
    </source>
</evidence>
<dbReference type="EMBL" id="ATAX01000028">
    <property type="protein sequence ID" value="EWM52942.1"/>
    <property type="molecule type" value="Genomic_DNA"/>
</dbReference>
<comment type="caution">
    <text evidence="15">The sequence shown here is derived from an EMBL/GenBank/DDBJ whole genome shotgun (WGS) entry which is preliminary data.</text>
</comment>
<dbReference type="GO" id="GO:0005506">
    <property type="term" value="F:iron ion binding"/>
    <property type="evidence" value="ECO:0007669"/>
    <property type="project" value="InterPro"/>
</dbReference>
<evidence type="ECO:0000256" key="8">
    <source>
        <dbReference type="ARBA" id="ARBA00022723"/>
    </source>
</evidence>
<dbReference type="Pfam" id="PF02664">
    <property type="entry name" value="LuxS"/>
    <property type="match status" value="1"/>
</dbReference>
<evidence type="ECO:0000256" key="7">
    <source>
        <dbReference type="ARBA" id="ARBA00022654"/>
    </source>
</evidence>
<gene>
    <name evidence="15" type="ORF">RF007C_15120</name>
</gene>
<dbReference type="InterPro" id="IPR037005">
    <property type="entry name" value="LuxS_sf"/>
</dbReference>
<dbReference type="PATRIC" id="fig|1341157.4.peg.2421"/>
<dbReference type="Proteomes" id="UP000019365">
    <property type="component" value="Unassembled WGS sequence"/>
</dbReference>
<dbReference type="Gene3D" id="3.30.1360.80">
    <property type="entry name" value="S-ribosylhomocysteinase (LuxS)"/>
    <property type="match status" value="1"/>
</dbReference>
<accession>W7UX10</accession>
<comment type="catalytic activity">
    <reaction evidence="1">
        <text>S-(5-deoxy-D-ribos-5-yl)-L-homocysteine = (S)-4,5-dihydroxypentane-2,3-dione + L-homocysteine</text>
        <dbReference type="Rhea" id="RHEA:17753"/>
        <dbReference type="ChEBI" id="CHEBI:29484"/>
        <dbReference type="ChEBI" id="CHEBI:58195"/>
        <dbReference type="ChEBI" id="CHEBI:58199"/>
        <dbReference type="EC" id="4.4.1.21"/>
    </reaction>
</comment>
<evidence type="ECO:0000256" key="11">
    <source>
        <dbReference type="ARBA" id="ARBA00023239"/>
    </source>
</evidence>
<comment type="similarity">
    <text evidence="3">Belongs to the LuxS family.</text>
</comment>
<evidence type="ECO:0000256" key="6">
    <source>
        <dbReference type="ARBA" id="ARBA00015130"/>
    </source>
</evidence>
<dbReference type="InterPro" id="IPR011249">
    <property type="entry name" value="Metalloenz_LuxS/M16"/>
</dbReference>
<comment type="function">
    <text evidence="12">Involved in the synthesis of autoinducer 2 (AI-2) which is secreted by bacteria and is used to communicate both the cell density and the metabolic potential of the environment. The regulation of gene expression in response to changes in cell density is called quorum sensing. Catalyzes the transformation of S-ribosylhomocysteine (RHC) to homocysteine (HC) and 4,5-dihydroxy-2,3-pentadione (DPD).</text>
</comment>
<dbReference type="NCBIfam" id="NF002604">
    <property type="entry name" value="PRK02260.1-4"/>
    <property type="match status" value="1"/>
</dbReference>
<evidence type="ECO:0000313" key="15">
    <source>
        <dbReference type="EMBL" id="EWM52942.1"/>
    </source>
</evidence>
<dbReference type="SUPFAM" id="SSF63411">
    <property type="entry name" value="LuxS/MPP-like metallohydrolase"/>
    <property type="match status" value="1"/>
</dbReference>
<evidence type="ECO:0000256" key="10">
    <source>
        <dbReference type="ARBA" id="ARBA00023004"/>
    </source>
</evidence>
<dbReference type="PRINTS" id="PR01487">
    <property type="entry name" value="LUXSPROTEIN"/>
</dbReference>
<dbReference type="GO" id="GO:0043768">
    <property type="term" value="F:S-ribosylhomocysteine lyase activity"/>
    <property type="evidence" value="ECO:0007669"/>
    <property type="project" value="UniProtKB-EC"/>
</dbReference>
<keyword evidence="8" id="KW-0479">Metal-binding</keyword>
<evidence type="ECO:0000256" key="2">
    <source>
        <dbReference type="ARBA" id="ARBA00001962"/>
    </source>
</evidence>
<sequence>MEKIASFQVDHTKFSVGMYISRIDDDIVTYDVRMVKPNGGVYLATPSMHTIEHLFATYARNSEFGKNIVYVGPMGCRTGFYLLTRGISHENAIKLVREAYTFIRDYDGEIPGCTEVECGNYREHDLASAKKDVVPLLEKLQDYTVEMLDYTWHFDKNI</sequence>
<evidence type="ECO:0000256" key="14">
    <source>
        <dbReference type="ARBA" id="ARBA00031777"/>
    </source>
</evidence>
<dbReference type="AlphaFoldDB" id="W7UX10"/>
<evidence type="ECO:0000313" key="16">
    <source>
        <dbReference type="Proteomes" id="UP000019365"/>
    </source>
</evidence>
<keyword evidence="10" id="KW-0408">Iron</keyword>
<keyword evidence="16" id="KW-1185">Reference proteome</keyword>
<dbReference type="GO" id="GO:0009372">
    <property type="term" value="P:quorum sensing"/>
    <property type="evidence" value="ECO:0007669"/>
    <property type="project" value="UniProtKB-KW"/>
</dbReference>
<evidence type="ECO:0000256" key="1">
    <source>
        <dbReference type="ARBA" id="ARBA00000297"/>
    </source>
</evidence>
<evidence type="ECO:0000256" key="9">
    <source>
        <dbReference type="ARBA" id="ARBA00022929"/>
    </source>
</evidence>
<proteinExistence type="inferred from homology"/>
<dbReference type="EC" id="4.4.1.21" evidence="5"/>
<dbReference type="InterPro" id="IPR003815">
    <property type="entry name" value="S-ribosylhomocysteinase"/>
</dbReference>
<dbReference type="RefSeq" id="WP_037300096.1">
    <property type="nucleotide sequence ID" value="NZ_ATAX01000028.1"/>
</dbReference>